<evidence type="ECO:0000313" key="2">
    <source>
        <dbReference type="Proteomes" id="UP000294937"/>
    </source>
</evidence>
<evidence type="ECO:0000313" key="1">
    <source>
        <dbReference type="EMBL" id="TCS93210.1"/>
    </source>
</evidence>
<dbReference type="Proteomes" id="UP000294937">
    <property type="component" value="Unassembled WGS sequence"/>
</dbReference>
<gene>
    <name evidence="1" type="ORF">EDD58_10824</name>
</gene>
<organism evidence="1 2">
    <name type="scientific">Hazenella coriacea</name>
    <dbReference type="NCBI Taxonomy" id="1179467"/>
    <lineage>
        <taxon>Bacteria</taxon>
        <taxon>Bacillati</taxon>
        <taxon>Bacillota</taxon>
        <taxon>Bacilli</taxon>
        <taxon>Bacillales</taxon>
        <taxon>Thermoactinomycetaceae</taxon>
        <taxon>Hazenella</taxon>
    </lineage>
</organism>
<reference evidence="1 2" key="1">
    <citation type="submission" date="2019-03" db="EMBL/GenBank/DDBJ databases">
        <title>Genomic Encyclopedia of Type Strains, Phase IV (KMG-IV): sequencing the most valuable type-strain genomes for metagenomic binning, comparative biology and taxonomic classification.</title>
        <authorList>
            <person name="Goeker M."/>
        </authorList>
    </citation>
    <scope>NUCLEOTIDE SEQUENCE [LARGE SCALE GENOMIC DNA]</scope>
    <source>
        <strain evidence="1 2">DSM 45707</strain>
    </source>
</reference>
<dbReference type="AlphaFoldDB" id="A0A4R3L3I8"/>
<accession>A0A4R3L3I8</accession>
<protein>
    <submittedName>
        <fullName evidence="1">Uncharacterized protein</fullName>
    </submittedName>
</protein>
<comment type="caution">
    <text evidence="1">The sequence shown here is derived from an EMBL/GenBank/DDBJ whole genome shotgun (WGS) entry which is preliminary data.</text>
</comment>
<sequence>MLGGYLPVVRPNRGVTRQTNKVTCCTKLVTGRRENQTKIH</sequence>
<name>A0A4R3L3I8_9BACL</name>
<proteinExistence type="predicted"/>
<keyword evidence="2" id="KW-1185">Reference proteome</keyword>
<dbReference type="EMBL" id="SMAG01000008">
    <property type="protein sequence ID" value="TCS93210.1"/>
    <property type="molecule type" value="Genomic_DNA"/>
</dbReference>